<evidence type="ECO:0000313" key="10">
    <source>
        <dbReference type="EMBL" id="KJE89106.1"/>
    </source>
</evidence>
<evidence type="ECO:0000256" key="7">
    <source>
        <dbReference type="SAM" id="SignalP"/>
    </source>
</evidence>
<evidence type="ECO:0000256" key="5">
    <source>
        <dbReference type="SAM" id="Coils"/>
    </source>
</evidence>
<feature type="domain" description="Conserved oligomeric Golgi complex subunit 5 N-terminal" evidence="8">
    <location>
        <begin position="122"/>
        <end position="244"/>
    </location>
</feature>
<feature type="domain" description="Conserved oligomeric Golgi complex subunit 5 helical" evidence="9">
    <location>
        <begin position="274"/>
        <end position="502"/>
    </location>
</feature>
<gene>
    <name evidence="10" type="ORF">CAOG_000652</name>
</gene>
<dbReference type="STRING" id="595528.A0A0D2U1R8"/>
<dbReference type="AlphaFoldDB" id="A0A0D2U1R8"/>
<dbReference type="eggNOG" id="KOG2211">
    <property type="taxonomic scope" value="Eukaryota"/>
</dbReference>
<dbReference type="PANTHER" id="PTHR13228">
    <property type="entry name" value="CONSERVED OLIGOMERIC GOLGI COMPLEX COMPONENT 5"/>
    <property type="match status" value="1"/>
</dbReference>
<protein>
    <recommendedName>
        <fullName evidence="2">Conserved oligomeric Golgi complex subunit 5</fullName>
    </recommendedName>
</protein>
<evidence type="ECO:0000259" key="9">
    <source>
        <dbReference type="Pfam" id="PF20649"/>
    </source>
</evidence>
<dbReference type="GO" id="GO:0006891">
    <property type="term" value="P:intra-Golgi vesicle-mediated transport"/>
    <property type="evidence" value="ECO:0007669"/>
    <property type="project" value="InterPro"/>
</dbReference>
<evidence type="ECO:0000313" key="11">
    <source>
        <dbReference type="Proteomes" id="UP000008743"/>
    </source>
</evidence>
<keyword evidence="3" id="KW-0333">Golgi apparatus</keyword>
<name>A0A0D2U1R8_CAPO3</name>
<accession>A0A0D2U1R8</accession>
<keyword evidence="7" id="KW-0732">Signal</keyword>
<dbReference type="Pfam" id="PF20649">
    <property type="entry name" value="COG5_C"/>
    <property type="match status" value="1"/>
</dbReference>
<dbReference type="EMBL" id="KE346360">
    <property type="protein sequence ID" value="KJE89106.1"/>
    <property type="molecule type" value="Genomic_DNA"/>
</dbReference>
<dbReference type="OrthoDB" id="18786at2759"/>
<dbReference type="InterPro" id="IPR019465">
    <property type="entry name" value="Cog5"/>
</dbReference>
<feature type="chain" id="PRO_5002265349" description="Conserved oligomeric Golgi complex subunit 5" evidence="7">
    <location>
        <begin position="24"/>
        <end position="927"/>
    </location>
</feature>
<feature type="compositionally biased region" description="Low complexity" evidence="6">
    <location>
        <begin position="33"/>
        <end position="102"/>
    </location>
</feature>
<evidence type="ECO:0000256" key="2">
    <source>
        <dbReference type="ARBA" id="ARBA00020974"/>
    </source>
</evidence>
<dbReference type="GO" id="GO:0000139">
    <property type="term" value="C:Golgi membrane"/>
    <property type="evidence" value="ECO:0007669"/>
    <property type="project" value="UniProtKB-SubCell"/>
</dbReference>
<dbReference type="Pfam" id="PF10392">
    <property type="entry name" value="COG5_N"/>
    <property type="match status" value="1"/>
</dbReference>
<dbReference type="InterPro" id="IPR049176">
    <property type="entry name" value="COG5_N"/>
</dbReference>
<keyword evidence="5" id="KW-0175">Coiled coil</keyword>
<dbReference type="InterPro" id="IPR048485">
    <property type="entry name" value="COG5_helical"/>
</dbReference>
<comment type="subcellular location">
    <subcellularLocation>
        <location evidence="1">Golgi apparatus membrane</location>
        <topology evidence="1">Peripheral membrane protein</topology>
    </subcellularLocation>
</comment>
<evidence type="ECO:0000256" key="3">
    <source>
        <dbReference type="ARBA" id="ARBA00023034"/>
    </source>
</evidence>
<evidence type="ECO:0000256" key="6">
    <source>
        <dbReference type="SAM" id="MobiDB-lite"/>
    </source>
</evidence>
<evidence type="ECO:0000256" key="1">
    <source>
        <dbReference type="ARBA" id="ARBA00004395"/>
    </source>
</evidence>
<evidence type="ECO:0000259" key="8">
    <source>
        <dbReference type="Pfam" id="PF10392"/>
    </source>
</evidence>
<reference evidence="11" key="1">
    <citation type="submission" date="2011-02" db="EMBL/GenBank/DDBJ databases">
        <title>The Genome Sequence of Capsaspora owczarzaki ATCC 30864.</title>
        <authorList>
            <person name="Russ C."/>
            <person name="Cuomo C."/>
            <person name="Burger G."/>
            <person name="Gray M.W."/>
            <person name="Holland P.W.H."/>
            <person name="King N."/>
            <person name="Lang F.B.F."/>
            <person name="Roger A.J."/>
            <person name="Ruiz-Trillo I."/>
            <person name="Young S.K."/>
            <person name="Zeng Q."/>
            <person name="Gargeya S."/>
            <person name="Alvarado L."/>
            <person name="Berlin A."/>
            <person name="Chapman S.B."/>
            <person name="Chen Z."/>
            <person name="Freedman E."/>
            <person name="Gellesch M."/>
            <person name="Goldberg J."/>
            <person name="Griggs A."/>
            <person name="Gujja S."/>
            <person name="Heilman E."/>
            <person name="Heiman D."/>
            <person name="Howarth C."/>
            <person name="Mehta T."/>
            <person name="Neiman D."/>
            <person name="Pearson M."/>
            <person name="Roberts A."/>
            <person name="Saif S."/>
            <person name="Shea T."/>
            <person name="Shenoy N."/>
            <person name="Sisk P."/>
            <person name="Stolte C."/>
            <person name="Sykes S."/>
            <person name="White J."/>
            <person name="Yandava C."/>
            <person name="Haas B."/>
            <person name="Nusbaum C."/>
            <person name="Birren B."/>
        </authorList>
    </citation>
    <scope>NUCLEOTIDE SEQUENCE</scope>
    <source>
        <strain evidence="11">ATCC 30864</strain>
    </source>
</reference>
<dbReference type="PhylomeDB" id="A0A0D2U1R8"/>
<sequence>MPQSSLLFWSAFFVFGLRQMGSGFRGDEQQTGSVGAAAVAPAHNHNHHPPGSSSTSTNSSSSSTSSTEAARAAASSNGGPSESPLATSPSSSSTTTATSAPQPLLPFEDVHAALAQDAILRPFLQDDFDTARYEAAVASGLVAGASLERLTQTIELLDRQVEHQVISHHSDLLAQAVGITKLEEILAMLRNRIESLQQHIERVRSRVSEPYQFLVQHTDQLEHLQKSCDLLRHVVRFIQLAKKLRIQFDGGMKEVAKAAQLLNDLDLVLAGEDLRGIDAVDSELAWIGSVRVAVDKEGFLQLSAGLETQNQADIATALQVFHNLGQLAERVETCVSGLHKNVATALKSTVHVDSFASDPSLSSGGSSASLPTSHSSSTLGGLASAVLPGSLKSNTPTAGASPAWRAILWTRLDKLCSTIVSTISQVALLQKVLTKRRDPVTHALLIDVIRPSDGPTLITSFWINVTQLLVAEFQLAAKNSTFVKNTLESEFPKLVRVVSELWESVSPRLTNLTMPLPGKNKDGQPNNAQDLLWTCLLPFENAYLSRSLSRMFDPVNSAFPSGSVTPPGPDDISSILRTITSELQAANADGFLVTLVGRNVSKAIKLLAVKSETLFATDPEASQISGPCTSSQSRNITLVNLLDQFQRGVRAMPLLANVAANPASSSASLAAVQIIQDALKDVGKLLDNIVAPLFDAMCIHLEARLLKMHATDYSKAAPPSDRDAPAAECSPFVHEFAALVSHISSEILARFKCEEVTSVLVQRVCCRAMTLFVRHAALVRPLGDGGKLRLTADLAQFEVALGPLQVRCGMRLADMGQPYRAMRAFRPILFMDASHIANASAVGDALSVSTALHHLFSRGPDEMQSPHVRAQMTPLKYSQWLDTHTEADALVLIGATLEAYAQRVRARGDKQFAPVYPLMLDLLAHQT</sequence>
<evidence type="ECO:0000256" key="4">
    <source>
        <dbReference type="ARBA" id="ARBA00023136"/>
    </source>
</evidence>
<keyword evidence="11" id="KW-1185">Reference proteome</keyword>
<feature type="signal peptide" evidence="7">
    <location>
        <begin position="1"/>
        <end position="23"/>
    </location>
</feature>
<dbReference type="PANTHER" id="PTHR13228:SF3">
    <property type="entry name" value="CONSERVED OLIGOMERIC GOLGI COMPLEX SUBUNIT 5"/>
    <property type="match status" value="1"/>
</dbReference>
<dbReference type="InParanoid" id="A0A0D2U1R8"/>
<feature type="region of interest" description="Disordered" evidence="6">
    <location>
        <begin position="26"/>
        <end position="102"/>
    </location>
</feature>
<dbReference type="Proteomes" id="UP000008743">
    <property type="component" value="Unassembled WGS sequence"/>
</dbReference>
<keyword evidence="4" id="KW-0472">Membrane</keyword>
<dbReference type="GO" id="GO:0017119">
    <property type="term" value="C:Golgi transport complex"/>
    <property type="evidence" value="ECO:0007669"/>
    <property type="project" value="InterPro"/>
</dbReference>
<proteinExistence type="predicted"/>
<feature type="coiled-coil region" evidence="5">
    <location>
        <begin position="179"/>
        <end position="206"/>
    </location>
</feature>
<organism evidence="10 11">
    <name type="scientific">Capsaspora owczarzaki (strain ATCC 30864)</name>
    <dbReference type="NCBI Taxonomy" id="595528"/>
    <lineage>
        <taxon>Eukaryota</taxon>
        <taxon>Filasterea</taxon>
        <taxon>Capsaspora</taxon>
    </lineage>
</organism>